<evidence type="ECO:0000313" key="2">
    <source>
        <dbReference type="Proteomes" id="UP000664357"/>
    </source>
</evidence>
<dbReference type="RefSeq" id="WP_207701798.1">
    <property type="nucleotide sequence ID" value="NZ_JAFREL020000004.1"/>
</dbReference>
<organism evidence="1 2">
    <name type="scientific">Candidatus Enterococcus ferrettii</name>
    <dbReference type="NCBI Taxonomy" id="2815324"/>
    <lineage>
        <taxon>Bacteria</taxon>
        <taxon>Bacillati</taxon>
        <taxon>Bacillota</taxon>
        <taxon>Bacilli</taxon>
        <taxon>Lactobacillales</taxon>
        <taxon>Enterococcaceae</taxon>
        <taxon>Enterococcus</taxon>
    </lineage>
</organism>
<dbReference type="Proteomes" id="UP000664357">
    <property type="component" value="Unassembled WGS sequence"/>
</dbReference>
<sequence length="344" mass="39686">MKPINSNDLKKEVRELIAGGEDPYSVALFGITTKYLLESQTKIDFGFFELLDEVDVIAGTPSSFEGDEGPYLELLAFYYLIARNTLTFSQGVNWMTHLTPDQRQVILSWPKNYVLSVFDLIIKDDLVLHKDLKTGKEYLMDYSPEDIGLPEDKLNIRLLTIIVPTEKNYLSAMPIFLPLDDLSLAKIKRSPSKQEYELALLIECSNFLDAQAEDNWENEEFLPEDVGFYPANRKIGESDKDFARRLLLQSKFFQDFPYHTHAEALMTKVVQTFPQLFFSTSNAHALLEAVEILFTKAKFNKMDFELMSDELAFFWCLLIKEHLPREVEALAPYLVPDKFDDQPF</sequence>
<dbReference type="EMBL" id="JAFREL020000004">
    <property type="protein sequence ID" value="MEO1772306.1"/>
    <property type="molecule type" value="Genomic_DNA"/>
</dbReference>
<comment type="caution">
    <text evidence="1">The sequence shown here is derived from an EMBL/GenBank/DDBJ whole genome shotgun (WGS) entry which is preliminary data.</text>
</comment>
<gene>
    <name evidence="1" type="ORF">JZO67_004288</name>
</gene>
<accession>A0ABV0EUH9</accession>
<reference evidence="1 2" key="2">
    <citation type="submission" date="2024-02" db="EMBL/GenBank/DDBJ databases">
        <title>The Genome Sequence of Enterococcus sp. DIV0159.</title>
        <authorList>
            <person name="Earl A."/>
            <person name="Manson A."/>
            <person name="Gilmore M."/>
            <person name="Sanders J."/>
            <person name="Shea T."/>
            <person name="Howe W."/>
            <person name="Livny J."/>
            <person name="Cuomo C."/>
            <person name="Neafsey D."/>
            <person name="Birren B."/>
        </authorList>
    </citation>
    <scope>NUCLEOTIDE SEQUENCE [LARGE SCALE GENOMIC DNA]</scope>
    <source>
        <strain evidence="1 2">665A</strain>
    </source>
</reference>
<evidence type="ECO:0000313" key="1">
    <source>
        <dbReference type="EMBL" id="MEO1772306.1"/>
    </source>
</evidence>
<protein>
    <submittedName>
        <fullName evidence="1">Uncharacterized protein</fullName>
    </submittedName>
</protein>
<keyword evidence="2" id="KW-1185">Reference proteome</keyword>
<proteinExistence type="predicted"/>
<name>A0ABV0EUH9_9ENTE</name>
<reference evidence="1 2" key="1">
    <citation type="submission" date="2021-03" db="EMBL/GenBank/DDBJ databases">
        <authorList>
            <person name="Gilmore M.S."/>
            <person name="Schwartzman J."/>
            <person name="Van Tyne D."/>
            <person name="Martin M."/>
            <person name="Earl A.M."/>
            <person name="Manson A.L."/>
            <person name="Straub T."/>
            <person name="Salamzade R."/>
            <person name="Saavedra J."/>
            <person name="Lebreton F."/>
            <person name="Prichula J."/>
            <person name="Schaufler K."/>
            <person name="Gaca A."/>
            <person name="Sgardioli B."/>
            <person name="Wagenaar J."/>
            <person name="Strong T."/>
        </authorList>
    </citation>
    <scope>NUCLEOTIDE SEQUENCE [LARGE SCALE GENOMIC DNA]</scope>
    <source>
        <strain evidence="1 2">665A</strain>
    </source>
</reference>